<comment type="subcellular location">
    <subcellularLocation>
        <location evidence="1">Cell membrane</location>
        <topology evidence="1">Multi-pass membrane protein</topology>
    </subcellularLocation>
</comment>
<evidence type="ECO:0000259" key="4">
    <source>
        <dbReference type="PROSITE" id="PS51202"/>
    </source>
</evidence>
<dbReference type="Gene3D" id="3.40.50.720">
    <property type="entry name" value="NAD(P)-binding Rossmann-like Domain"/>
    <property type="match status" value="1"/>
</dbReference>
<reference evidence="6" key="1">
    <citation type="journal article" date="2024" name="Algal Res.">
        <title>Biochemical, toxicological and genomic investigation of a high-biomass producing Limnothrix strain isolated from Italian shallow drinking water reservoir.</title>
        <authorList>
            <person name="Simonazzi M."/>
            <person name="Shishido T.K."/>
            <person name="Delbaje E."/>
            <person name="Wahlsten M."/>
            <person name="Fewer D.P."/>
            <person name="Sivonen K."/>
            <person name="Pezzolesi L."/>
            <person name="Pistocchi R."/>
        </authorList>
    </citation>
    <scope>NUCLEOTIDE SEQUENCE [LARGE SCALE GENOMIC DNA]</scope>
    <source>
        <strain evidence="6">LRLZ20PSL1</strain>
    </source>
</reference>
<sequence length="364" mass="40233">MSERRRFRPIDQRPFQKIWIGATFFAVTLIISVTGYMIAGWGFLDAFYMTIITVFGVGYGEIGPMTPHLRAFTIFVIIAGTSSAVYTVGGVFQALAEGEMNRLLGARRMSRDIDRLKDHVIICGLGRIGRLLARKLVETGQPFVVIDSNPDRVERGVNLGYLVYEGNATDESVLRAAGIERAKALATVLPDDAENVFITLTARGMNPHMTIVARGEAASTENKLKLAGADRVVLPANIGAERIAQILNHPSALYFLEEDKGRATLSEMLSRLDVKLDEVPVRPQSPLDGRTIGDVEVRGHGTFIVVALLQKDGNTIIHPPQSTQLYPGDTLIVMGHSDDMPTFVFGREYSRNHNRNQRYRGLPR</sequence>
<keyword evidence="2" id="KW-0472">Membrane</keyword>
<dbReference type="InterPro" id="IPR050721">
    <property type="entry name" value="Trk_Ktr_HKT_K-transport"/>
</dbReference>
<dbReference type="InterPro" id="IPR006037">
    <property type="entry name" value="RCK_C"/>
</dbReference>
<dbReference type="Pfam" id="PF02080">
    <property type="entry name" value="TrkA_C"/>
    <property type="match status" value="1"/>
</dbReference>
<dbReference type="InterPro" id="IPR013099">
    <property type="entry name" value="K_chnl_dom"/>
</dbReference>
<dbReference type="InterPro" id="IPR036291">
    <property type="entry name" value="NAD(P)-bd_dom_sf"/>
</dbReference>
<feature type="transmembrane region" description="Helical" evidence="2">
    <location>
        <begin position="74"/>
        <end position="96"/>
    </location>
</feature>
<accession>A0ABW7C7Q0</accession>
<organism evidence="5 6">
    <name type="scientific">Limnothrix redekei LRLZ20PSL1</name>
    <dbReference type="NCBI Taxonomy" id="3112953"/>
    <lineage>
        <taxon>Bacteria</taxon>
        <taxon>Bacillati</taxon>
        <taxon>Cyanobacteriota</taxon>
        <taxon>Cyanophyceae</taxon>
        <taxon>Pseudanabaenales</taxon>
        <taxon>Pseudanabaenaceae</taxon>
        <taxon>Limnothrix</taxon>
    </lineage>
</organism>
<feature type="domain" description="RCK N-terminal" evidence="3">
    <location>
        <begin position="117"/>
        <end position="234"/>
    </location>
</feature>
<keyword evidence="2" id="KW-1133">Transmembrane helix</keyword>
<dbReference type="PROSITE" id="PS51201">
    <property type="entry name" value="RCK_N"/>
    <property type="match status" value="1"/>
</dbReference>
<evidence type="ECO:0000256" key="1">
    <source>
        <dbReference type="ARBA" id="ARBA00004651"/>
    </source>
</evidence>
<dbReference type="PANTHER" id="PTHR43833">
    <property type="entry name" value="POTASSIUM CHANNEL PROTEIN 2-RELATED-RELATED"/>
    <property type="match status" value="1"/>
</dbReference>
<dbReference type="InterPro" id="IPR003148">
    <property type="entry name" value="RCK_N"/>
</dbReference>
<dbReference type="Gene3D" id="3.30.70.1450">
    <property type="entry name" value="Regulator of K+ conductance, C-terminal domain"/>
    <property type="match status" value="1"/>
</dbReference>
<keyword evidence="2" id="KW-0812">Transmembrane</keyword>
<evidence type="ECO:0000313" key="5">
    <source>
        <dbReference type="EMBL" id="MFG3817056.1"/>
    </source>
</evidence>
<evidence type="ECO:0000313" key="6">
    <source>
        <dbReference type="Proteomes" id="UP001604335"/>
    </source>
</evidence>
<dbReference type="Pfam" id="PF02254">
    <property type="entry name" value="TrkA_N"/>
    <property type="match status" value="1"/>
</dbReference>
<dbReference type="Pfam" id="PF07885">
    <property type="entry name" value="Ion_trans_2"/>
    <property type="match status" value="1"/>
</dbReference>
<keyword evidence="5" id="KW-0813">Transport</keyword>
<gene>
    <name evidence="5" type="ORF">VPK24_05360</name>
</gene>
<keyword evidence="5" id="KW-0406">Ion transport</keyword>
<dbReference type="InterPro" id="IPR036721">
    <property type="entry name" value="RCK_C_sf"/>
</dbReference>
<dbReference type="PANTHER" id="PTHR43833:SF9">
    <property type="entry name" value="POTASSIUM CHANNEL PROTEIN YUGO-RELATED"/>
    <property type="match status" value="1"/>
</dbReference>
<dbReference type="Gene3D" id="1.10.287.70">
    <property type="match status" value="1"/>
</dbReference>
<dbReference type="SUPFAM" id="SSF81324">
    <property type="entry name" value="Voltage-gated potassium channels"/>
    <property type="match status" value="1"/>
</dbReference>
<dbReference type="RefSeq" id="WP_393011089.1">
    <property type="nucleotide sequence ID" value="NZ_JAZAQF010000028.1"/>
</dbReference>
<dbReference type="EMBL" id="JAZAQF010000028">
    <property type="protein sequence ID" value="MFG3817056.1"/>
    <property type="molecule type" value="Genomic_DNA"/>
</dbReference>
<dbReference type="GO" id="GO:0034220">
    <property type="term" value="P:monoatomic ion transmembrane transport"/>
    <property type="evidence" value="ECO:0007669"/>
    <property type="project" value="UniProtKB-KW"/>
</dbReference>
<evidence type="ECO:0000256" key="2">
    <source>
        <dbReference type="SAM" id="Phobius"/>
    </source>
</evidence>
<keyword evidence="6" id="KW-1185">Reference proteome</keyword>
<keyword evidence="5" id="KW-0407">Ion channel</keyword>
<feature type="domain" description="RCK C-terminal" evidence="4">
    <location>
        <begin position="264"/>
        <end position="349"/>
    </location>
</feature>
<feature type="transmembrane region" description="Helical" evidence="2">
    <location>
        <begin position="20"/>
        <end position="39"/>
    </location>
</feature>
<protein>
    <submittedName>
        <fullName evidence="5">Potassium channel protein</fullName>
    </submittedName>
</protein>
<comment type="caution">
    <text evidence="5">The sequence shown here is derived from an EMBL/GenBank/DDBJ whole genome shotgun (WGS) entry which is preliminary data.</text>
</comment>
<evidence type="ECO:0000259" key="3">
    <source>
        <dbReference type="PROSITE" id="PS51201"/>
    </source>
</evidence>
<dbReference type="Proteomes" id="UP001604335">
    <property type="component" value="Unassembled WGS sequence"/>
</dbReference>
<dbReference type="SUPFAM" id="SSF116726">
    <property type="entry name" value="TrkA C-terminal domain-like"/>
    <property type="match status" value="1"/>
</dbReference>
<feature type="transmembrane region" description="Helical" evidence="2">
    <location>
        <begin position="45"/>
        <end position="62"/>
    </location>
</feature>
<proteinExistence type="predicted"/>
<name>A0ABW7C7Q0_9CYAN</name>
<dbReference type="PROSITE" id="PS51202">
    <property type="entry name" value="RCK_C"/>
    <property type="match status" value="1"/>
</dbReference>
<dbReference type="SUPFAM" id="SSF51735">
    <property type="entry name" value="NAD(P)-binding Rossmann-fold domains"/>
    <property type="match status" value="1"/>
</dbReference>